<gene>
    <name evidence="1" type="ORF">K488DRAFT_85584</name>
</gene>
<comment type="caution">
    <text evidence="1">The sequence shown here is derived from an EMBL/GenBank/DDBJ whole genome shotgun (WGS) entry which is preliminary data.</text>
</comment>
<evidence type="ECO:0000313" key="1">
    <source>
        <dbReference type="EMBL" id="KAI0032762.1"/>
    </source>
</evidence>
<evidence type="ECO:0000313" key="2">
    <source>
        <dbReference type="Proteomes" id="UP000814128"/>
    </source>
</evidence>
<reference evidence="1" key="1">
    <citation type="submission" date="2021-02" db="EMBL/GenBank/DDBJ databases">
        <authorList>
            <consortium name="DOE Joint Genome Institute"/>
            <person name="Ahrendt S."/>
            <person name="Looney B.P."/>
            <person name="Miyauchi S."/>
            <person name="Morin E."/>
            <person name="Drula E."/>
            <person name="Courty P.E."/>
            <person name="Chicoki N."/>
            <person name="Fauchery L."/>
            <person name="Kohler A."/>
            <person name="Kuo A."/>
            <person name="Labutti K."/>
            <person name="Pangilinan J."/>
            <person name="Lipzen A."/>
            <person name="Riley R."/>
            <person name="Andreopoulos W."/>
            <person name="He G."/>
            <person name="Johnson J."/>
            <person name="Barry K.W."/>
            <person name="Grigoriev I.V."/>
            <person name="Nagy L."/>
            <person name="Hibbett D."/>
            <person name="Henrissat B."/>
            <person name="Matheny P.B."/>
            <person name="Labbe J."/>
            <person name="Martin F."/>
        </authorList>
    </citation>
    <scope>NUCLEOTIDE SEQUENCE</scope>
    <source>
        <strain evidence="1">EC-137</strain>
    </source>
</reference>
<name>A0ACB8QM99_9AGAM</name>
<organism evidence="1 2">
    <name type="scientific">Vararia minispora EC-137</name>
    <dbReference type="NCBI Taxonomy" id="1314806"/>
    <lineage>
        <taxon>Eukaryota</taxon>
        <taxon>Fungi</taxon>
        <taxon>Dikarya</taxon>
        <taxon>Basidiomycota</taxon>
        <taxon>Agaricomycotina</taxon>
        <taxon>Agaricomycetes</taxon>
        <taxon>Russulales</taxon>
        <taxon>Lachnocladiaceae</taxon>
        <taxon>Vararia</taxon>
    </lineage>
</organism>
<sequence length="284" mass="31445">MVILSTHTWFYLNNDSTSGMYTVLFFLTVHQLWSKKGRFKKLPKLLAVLVMYCVGTLHSALFLWEIISSLIFIEGIAVYDNPPSSRYEYSKLALEVVNCLIGDFVVVWRAWTLGMTIGRSRYALCAPPLLLLIATGVSGAGMVVTSAGFDIISYWPNASLRKWTIVWAVLTIATNFVVTLVIICEAWMRARRLHQANGPVQGLMILCAESGLLYACTFAVLLVLFLVNSHGAFIMNHMIPQLAGIYPTVLVATDDLCKHILRPAATTDGRASRSSPEIKVKIAA</sequence>
<accession>A0ACB8QM99</accession>
<reference evidence="1" key="2">
    <citation type="journal article" date="2022" name="New Phytol.">
        <title>Evolutionary transition to the ectomycorrhizal habit in the genomes of a hyperdiverse lineage of mushroom-forming fungi.</title>
        <authorList>
            <person name="Looney B."/>
            <person name="Miyauchi S."/>
            <person name="Morin E."/>
            <person name="Drula E."/>
            <person name="Courty P.E."/>
            <person name="Kohler A."/>
            <person name="Kuo A."/>
            <person name="LaButti K."/>
            <person name="Pangilinan J."/>
            <person name="Lipzen A."/>
            <person name="Riley R."/>
            <person name="Andreopoulos W."/>
            <person name="He G."/>
            <person name="Johnson J."/>
            <person name="Nolan M."/>
            <person name="Tritt A."/>
            <person name="Barry K.W."/>
            <person name="Grigoriev I.V."/>
            <person name="Nagy L.G."/>
            <person name="Hibbett D."/>
            <person name="Henrissat B."/>
            <person name="Matheny P.B."/>
            <person name="Labbe J."/>
            <person name="Martin F.M."/>
        </authorList>
    </citation>
    <scope>NUCLEOTIDE SEQUENCE</scope>
    <source>
        <strain evidence="1">EC-137</strain>
    </source>
</reference>
<dbReference type="Proteomes" id="UP000814128">
    <property type="component" value="Unassembled WGS sequence"/>
</dbReference>
<proteinExistence type="predicted"/>
<protein>
    <submittedName>
        <fullName evidence="1">Uncharacterized protein</fullName>
    </submittedName>
</protein>
<keyword evidence="2" id="KW-1185">Reference proteome</keyword>
<dbReference type="EMBL" id="MU273537">
    <property type="protein sequence ID" value="KAI0032762.1"/>
    <property type="molecule type" value="Genomic_DNA"/>
</dbReference>